<dbReference type="Proteomes" id="UP000765509">
    <property type="component" value="Unassembled WGS sequence"/>
</dbReference>
<name>A0A9Q3D4H3_9BASI</name>
<evidence type="ECO:0000313" key="3">
    <source>
        <dbReference type="Proteomes" id="UP000765509"/>
    </source>
</evidence>
<evidence type="ECO:0000256" key="1">
    <source>
        <dbReference type="SAM" id="MobiDB-lite"/>
    </source>
</evidence>
<reference evidence="2" key="1">
    <citation type="submission" date="2021-03" db="EMBL/GenBank/DDBJ databases">
        <title>Draft genome sequence of rust myrtle Austropuccinia psidii MF-1, a brazilian biotype.</title>
        <authorList>
            <person name="Quecine M.C."/>
            <person name="Pachon D.M.R."/>
            <person name="Bonatelli M.L."/>
            <person name="Correr F.H."/>
            <person name="Franceschini L.M."/>
            <person name="Leite T.F."/>
            <person name="Margarido G.R.A."/>
            <person name="Almeida C.A."/>
            <person name="Ferrarezi J.A."/>
            <person name="Labate C.A."/>
        </authorList>
    </citation>
    <scope>NUCLEOTIDE SEQUENCE</scope>
    <source>
        <strain evidence="2">MF-1</strain>
    </source>
</reference>
<organism evidence="2 3">
    <name type="scientific">Austropuccinia psidii MF-1</name>
    <dbReference type="NCBI Taxonomy" id="1389203"/>
    <lineage>
        <taxon>Eukaryota</taxon>
        <taxon>Fungi</taxon>
        <taxon>Dikarya</taxon>
        <taxon>Basidiomycota</taxon>
        <taxon>Pucciniomycotina</taxon>
        <taxon>Pucciniomycetes</taxon>
        <taxon>Pucciniales</taxon>
        <taxon>Sphaerophragmiaceae</taxon>
        <taxon>Austropuccinia</taxon>
    </lineage>
</organism>
<sequence length="163" mass="19209">MRKFTQEVSPRNNPRAPEFKTQSMEEPDSFDGTQAYKLGGFIQYCQLFFHNDHENLFSDRKKLFTLFGDHNEVRKAEQELDNIRTKESGHVSLYIYASRILILRIGDWGEREYIHISRRGLASRILDQFASHPCILNSLKELTDITLELDTRYIERQKEKGSH</sequence>
<feature type="compositionally biased region" description="Polar residues" evidence="1">
    <location>
        <begin position="1"/>
        <end position="12"/>
    </location>
</feature>
<proteinExistence type="predicted"/>
<protein>
    <submittedName>
        <fullName evidence="2">Uncharacterized protein</fullName>
    </submittedName>
</protein>
<gene>
    <name evidence="2" type="ORF">O181_036471</name>
</gene>
<dbReference type="OrthoDB" id="2515270at2759"/>
<dbReference type="AlphaFoldDB" id="A0A9Q3D4H3"/>
<comment type="caution">
    <text evidence="2">The sequence shown here is derived from an EMBL/GenBank/DDBJ whole genome shotgun (WGS) entry which is preliminary data.</text>
</comment>
<feature type="region of interest" description="Disordered" evidence="1">
    <location>
        <begin position="1"/>
        <end position="27"/>
    </location>
</feature>
<evidence type="ECO:0000313" key="2">
    <source>
        <dbReference type="EMBL" id="MBW0496756.1"/>
    </source>
</evidence>
<keyword evidence="3" id="KW-1185">Reference proteome</keyword>
<accession>A0A9Q3D4H3</accession>
<dbReference type="EMBL" id="AVOT02013801">
    <property type="protein sequence ID" value="MBW0496756.1"/>
    <property type="molecule type" value="Genomic_DNA"/>
</dbReference>